<evidence type="ECO:0000256" key="6">
    <source>
        <dbReference type="RuleBase" id="RU366036"/>
    </source>
</evidence>
<keyword evidence="2 6" id="KW-0805">Transcription regulation</keyword>
<dbReference type="SUPFAM" id="SSF140718">
    <property type="entry name" value="Mediator hinge subcomplex-like"/>
    <property type="match status" value="1"/>
</dbReference>
<reference evidence="9" key="1">
    <citation type="submission" date="2020-04" db="EMBL/GenBank/DDBJ databases">
        <authorList>
            <person name="Neveu A P."/>
        </authorList>
    </citation>
    <scope>NUCLEOTIDE SEQUENCE</scope>
    <source>
        <tissue evidence="9">Whole embryo</tissue>
    </source>
</reference>
<gene>
    <name evidence="9" type="primary">Med21</name>
</gene>
<evidence type="ECO:0000256" key="7">
    <source>
        <dbReference type="SAM" id="Coils"/>
    </source>
</evidence>
<evidence type="ECO:0000256" key="1">
    <source>
        <dbReference type="ARBA" id="ARBA00004123"/>
    </source>
</evidence>
<evidence type="ECO:0000256" key="2">
    <source>
        <dbReference type="ARBA" id="ARBA00023015"/>
    </source>
</evidence>
<keyword evidence="4 6" id="KW-0804">Transcription</keyword>
<comment type="function">
    <text evidence="6">Component of the Mediator complex, a coactivator involved in the regulated transcription of nearly all RNA polymerase II-dependent genes. Mediator functions as a bridge to convey information from gene-specific regulatory proteins to the basal RNA polymerase II transcription machinery. Mediator is recruited to promoters by direct interactions with regulatory proteins and serves as a scaffold for the assembly of a functional preinitiation complex with RNA polymerase II and the general transcription factors.</text>
</comment>
<comment type="similarity">
    <text evidence="6">Belongs to the Mediator complex subunit 21 family.</text>
</comment>
<dbReference type="GO" id="GO:0016592">
    <property type="term" value="C:mediator complex"/>
    <property type="evidence" value="ECO:0007669"/>
    <property type="project" value="UniProtKB-UniRule"/>
</dbReference>
<dbReference type="PANTHER" id="PTHR13381">
    <property type="entry name" value="RNA POLYMERASE II HOLOENZYME COMPONENT SRB7"/>
    <property type="match status" value="1"/>
</dbReference>
<dbReference type="InterPro" id="IPR037212">
    <property type="entry name" value="Med7/Med21-like"/>
</dbReference>
<evidence type="ECO:0000256" key="3">
    <source>
        <dbReference type="ARBA" id="ARBA00023159"/>
    </source>
</evidence>
<protein>
    <recommendedName>
        <fullName evidence="6">Mediator of RNA polymerase II transcription subunit 21</fullName>
    </recommendedName>
</protein>
<sequence>MSDRLTQLQDAVNQLADHFCNSVGILQQTAPPGTFAGLEKSGNKAPAVTNDETIALFSNLIMRTAKDVDILIDSLPSEDSTPDLQAACLMQLEKENQEAAEKLRVYVRNGEQQLARVQNALVEIAQAQLAARKLEANLVCGTSPSTSLPNSSEVTGDFSDMPQR</sequence>
<dbReference type="GO" id="GO:0006357">
    <property type="term" value="P:regulation of transcription by RNA polymerase II"/>
    <property type="evidence" value="ECO:0007669"/>
    <property type="project" value="TreeGrafter"/>
</dbReference>
<evidence type="ECO:0000256" key="4">
    <source>
        <dbReference type="ARBA" id="ARBA00023163"/>
    </source>
</evidence>
<feature type="region of interest" description="Disordered" evidence="8">
    <location>
        <begin position="142"/>
        <end position="164"/>
    </location>
</feature>
<feature type="compositionally biased region" description="Polar residues" evidence="8">
    <location>
        <begin position="142"/>
        <end position="154"/>
    </location>
</feature>
<dbReference type="Gene3D" id="6.10.280.10">
    <property type="entry name" value="Mediator complex, subunit Med21"/>
    <property type="match status" value="1"/>
</dbReference>
<evidence type="ECO:0000256" key="8">
    <source>
        <dbReference type="SAM" id="MobiDB-lite"/>
    </source>
</evidence>
<evidence type="ECO:0000313" key="9">
    <source>
        <dbReference type="EMBL" id="CAB3263733.1"/>
    </source>
</evidence>
<dbReference type="PANTHER" id="PTHR13381:SF0">
    <property type="entry name" value="MEDIATOR OF RNA POLYMERASE II TRANSCRIPTION SUBUNIT 21"/>
    <property type="match status" value="1"/>
</dbReference>
<proteinExistence type="evidence at transcript level"/>
<dbReference type="InterPro" id="IPR021384">
    <property type="entry name" value="Mediator_Med21"/>
</dbReference>
<accession>A0A6F9DL92</accession>
<dbReference type="AlphaFoldDB" id="A0A6F9DL92"/>
<feature type="coiled-coil region" evidence="7">
    <location>
        <begin position="89"/>
        <end position="137"/>
    </location>
</feature>
<organism evidence="9">
    <name type="scientific">Phallusia mammillata</name>
    <dbReference type="NCBI Taxonomy" id="59560"/>
    <lineage>
        <taxon>Eukaryota</taxon>
        <taxon>Metazoa</taxon>
        <taxon>Chordata</taxon>
        <taxon>Tunicata</taxon>
        <taxon>Ascidiacea</taxon>
        <taxon>Phlebobranchia</taxon>
        <taxon>Ascidiidae</taxon>
        <taxon>Phallusia</taxon>
    </lineage>
</organism>
<evidence type="ECO:0000256" key="5">
    <source>
        <dbReference type="ARBA" id="ARBA00023242"/>
    </source>
</evidence>
<name>A0A6F9DL92_9ASCI</name>
<comment type="subcellular location">
    <subcellularLocation>
        <location evidence="1 6">Nucleus</location>
    </subcellularLocation>
</comment>
<keyword evidence="7" id="KW-0175">Coiled coil</keyword>
<dbReference type="EMBL" id="LR787871">
    <property type="protein sequence ID" value="CAB3263733.1"/>
    <property type="molecule type" value="mRNA"/>
</dbReference>
<dbReference type="Pfam" id="PF11221">
    <property type="entry name" value="Med21"/>
    <property type="match status" value="1"/>
</dbReference>
<keyword evidence="3 6" id="KW-0010">Activator</keyword>
<dbReference type="GO" id="GO:0003712">
    <property type="term" value="F:transcription coregulator activity"/>
    <property type="evidence" value="ECO:0007669"/>
    <property type="project" value="TreeGrafter"/>
</dbReference>
<comment type="subunit">
    <text evidence="6">Component of the Mediator complex.</text>
</comment>
<keyword evidence="5 6" id="KW-0539">Nucleus</keyword>